<dbReference type="RefSeq" id="WP_155449344.1">
    <property type="nucleotide sequence ID" value="NZ_WNKT01000009.1"/>
</dbReference>
<dbReference type="InterPro" id="IPR036291">
    <property type="entry name" value="NAD(P)-bd_dom_sf"/>
</dbReference>
<proteinExistence type="inferred from homology"/>
<dbReference type="OrthoDB" id="9790785at2"/>
<keyword evidence="4" id="KW-1185">Reference proteome</keyword>
<dbReference type="EMBL" id="WNKT01000009">
    <property type="protein sequence ID" value="MTW20759.1"/>
    <property type="molecule type" value="Genomic_DNA"/>
</dbReference>
<organism evidence="3 4">
    <name type="scientific">Allochromatium palmeri</name>
    <dbReference type="NCBI Taxonomy" id="231048"/>
    <lineage>
        <taxon>Bacteria</taxon>
        <taxon>Pseudomonadati</taxon>
        <taxon>Pseudomonadota</taxon>
        <taxon>Gammaproteobacteria</taxon>
        <taxon>Chromatiales</taxon>
        <taxon>Chromatiaceae</taxon>
        <taxon>Allochromatium</taxon>
    </lineage>
</organism>
<accession>A0A6N8ECZ1</accession>
<gene>
    <name evidence="3" type="ORF">GJ668_06565</name>
</gene>
<dbReference type="PRINTS" id="PR00081">
    <property type="entry name" value="GDHRDH"/>
</dbReference>
<keyword evidence="2" id="KW-0560">Oxidoreductase</keyword>
<dbReference type="Proteomes" id="UP000434044">
    <property type="component" value="Unassembled WGS sequence"/>
</dbReference>
<dbReference type="SUPFAM" id="SSF51735">
    <property type="entry name" value="NAD(P)-binding Rossmann-fold domains"/>
    <property type="match status" value="1"/>
</dbReference>
<dbReference type="Pfam" id="PF00106">
    <property type="entry name" value="adh_short"/>
    <property type="match status" value="1"/>
</dbReference>
<dbReference type="PROSITE" id="PS00061">
    <property type="entry name" value="ADH_SHORT"/>
    <property type="match status" value="1"/>
</dbReference>
<reference evidence="3 4" key="1">
    <citation type="submission" date="2019-11" db="EMBL/GenBank/DDBJ databases">
        <title>Whole-genome sequence of the anaerobic purple sulfur bacterium Allochromatium palmeri DSM 15591.</title>
        <authorList>
            <person name="Kyndt J.A."/>
            <person name="Meyer T.E."/>
        </authorList>
    </citation>
    <scope>NUCLEOTIDE SEQUENCE [LARGE SCALE GENOMIC DNA]</scope>
    <source>
        <strain evidence="3 4">DSM 15591</strain>
    </source>
</reference>
<evidence type="ECO:0000256" key="2">
    <source>
        <dbReference type="ARBA" id="ARBA00023002"/>
    </source>
</evidence>
<dbReference type="PANTHER" id="PTHR42901:SF1">
    <property type="entry name" value="ALCOHOL DEHYDROGENASE"/>
    <property type="match status" value="1"/>
</dbReference>
<sequence>MSTEPSPSTASSTTGTQLQDRVILITGALEGLGRAVALACAAEGATVILSSFDQVDLEPVYDQILEADHPEPAILPLNLETASERDFIAAANIIGDTFERLDGLVHCAASAPFLSRIDDYDASEWERVIRVNLNAPFMLTQACLPLLRLAEDAAIVFTADRVGRQGRAYWGAYAAAKFGIEGLMQVLAEETRESGHLRVNSLDPGILRTAMRANLYPGEDPNSHPDPATVAGAYVQLLGPEGRGLTGRTLRVENGRAC</sequence>
<protein>
    <submittedName>
        <fullName evidence="3">SDR family NAD(P)-dependent oxidoreductase</fullName>
    </submittedName>
</protein>
<dbReference type="PANTHER" id="PTHR42901">
    <property type="entry name" value="ALCOHOL DEHYDROGENASE"/>
    <property type="match status" value="1"/>
</dbReference>
<dbReference type="Gene3D" id="3.40.50.720">
    <property type="entry name" value="NAD(P)-binding Rossmann-like Domain"/>
    <property type="match status" value="1"/>
</dbReference>
<name>A0A6N8ECZ1_9GAMM</name>
<dbReference type="InterPro" id="IPR002347">
    <property type="entry name" value="SDR_fam"/>
</dbReference>
<evidence type="ECO:0000313" key="3">
    <source>
        <dbReference type="EMBL" id="MTW20759.1"/>
    </source>
</evidence>
<evidence type="ECO:0000256" key="1">
    <source>
        <dbReference type="ARBA" id="ARBA00006484"/>
    </source>
</evidence>
<comment type="similarity">
    <text evidence="1">Belongs to the short-chain dehydrogenases/reductases (SDR) family.</text>
</comment>
<dbReference type="AlphaFoldDB" id="A0A6N8ECZ1"/>
<evidence type="ECO:0000313" key="4">
    <source>
        <dbReference type="Proteomes" id="UP000434044"/>
    </source>
</evidence>
<comment type="caution">
    <text evidence="3">The sequence shown here is derived from an EMBL/GenBank/DDBJ whole genome shotgun (WGS) entry which is preliminary data.</text>
</comment>
<dbReference type="InterPro" id="IPR020904">
    <property type="entry name" value="Sc_DH/Rdtase_CS"/>
</dbReference>
<dbReference type="GO" id="GO:0016491">
    <property type="term" value="F:oxidoreductase activity"/>
    <property type="evidence" value="ECO:0007669"/>
    <property type="project" value="UniProtKB-KW"/>
</dbReference>